<reference evidence="2 3" key="1">
    <citation type="submission" date="2016-11" db="EMBL/GenBank/DDBJ databases">
        <title>Whole genomes of Flavobacteriaceae.</title>
        <authorList>
            <person name="Stine C."/>
            <person name="Li C."/>
            <person name="Tadesse D."/>
        </authorList>
    </citation>
    <scope>NUCLEOTIDE SEQUENCE [LARGE SCALE GENOMIC DNA]</scope>
    <source>
        <strain evidence="2 3">CCUG 60112</strain>
    </source>
</reference>
<protein>
    <submittedName>
        <fullName evidence="2">Uncharacterized protein</fullName>
    </submittedName>
</protein>
<feature type="transmembrane region" description="Helical" evidence="1">
    <location>
        <begin position="46"/>
        <end position="67"/>
    </location>
</feature>
<feature type="transmembrane region" description="Helical" evidence="1">
    <location>
        <begin position="12"/>
        <end position="34"/>
    </location>
</feature>
<dbReference type="NCBIfam" id="NF041635">
    <property type="entry name" value="STM3941_fam"/>
    <property type="match status" value="1"/>
</dbReference>
<evidence type="ECO:0000313" key="3">
    <source>
        <dbReference type="Proteomes" id="UP000198381"/>
    </source>
</evidence>
<keyword evidence="3" id="KW-1185">Reference proteome</keyword>
<dbReference type="Proteomes" id="UP000198381">
    <property type="component" value="Unassembled WGS sequence"/>
</dbReference>
<proteinExistence type="predicted"/>
<keyword evidence="1" id="KW-0812">Transmembrane</keyword>
<gene>
    <name evidence="2" type="ORF">B0A81_19060</name>
</gene>
<evidence type="ECO:0000256" key="1">
    <source>
        <dbReference type="SAM" id="Phobius"/>
    </source>
</evidence>
<organism evidence="2 3">
    <name type="scientific">Flavobacterium plurextorum</name>
    <dbReference type="NCBI Taxonomy" id="1114867"/>
    <lineage>
        <taxon>Bacteria</taxon>
        <taxon>Pseudomonadati</taxon>
        <taxon>Bacteroidota</taxon>
        <taxon>Flavobacteriia</taxon>
        <taxon>Flavobacteriales</taxon>
        <taxon>Flavobacteriaceae</taxon>
        <taxon>Flavobacterium</taxon>
    </lineage>
</organism>
<keyword evidence="1" id="KW-0472">Membrane</keyword>
<dbReference type="InterPro" id="IPR048136">
    <property type="entry name" value="STM3941-like"/>
</dbReference>
<name>A0ABX4CQW9_9FLAO</name>
<evidence type="ECO:0000313" key="2">
    <source>
        <dbReference type="EMBL" id="OXB02505.1"/>
    </source>
</evidence>
<comment type="caution">
    <text evidence="2">The sequence shown here is derived from an EMBL/GenBank/DDBJ whole genome shotgun (WGS) entry which is preliminary data.</text>
</comment>
<dbReference type="RefSeq" id="WP_089059476.1">
    <property type="nucleotide sequence ID" value="NZ_CP100442.1"/>
</dbReference>
<keyword evidence="1" id="KW-1133">Transmembrane helix</keyword>
<accession>A0ABX4CQW9</accession>
<dbReference type="EMBL" id="MUHD01000041">
    <property type="protein sequence ID" value="OXB02505.1"/>
    <property type="molecule type" value="Genomic_DNA"/>
</dbReference>
<sequence length="181" mass="20497">MSNIEIQLSKAKLVKLVFFSVLFLGASLWILIYQPKSNHFIFGNPYIMNTVSVLGILFGGMSLFFSIKKMGDKKPGIIIDTKGIIDNSSALSIGRIPWKDIDDIIERVDFNQKSIALIVKNPEEYIDKQTSFYKRRMMRANFKMSGSPIAISPNSLKTNLEELGNILTEKHTEYLNSKNLS</sequence>